<evidence type="ECO:0000259" key="1">
    <source>
        <dbReference type="PROSITE" id="PS50801"/>
    </source>
</evidence>
<evidence type="ECO:0000313" key="2">
    <source>
        <dbReference type="EMBL" id="MFB9232572.1"/>
    </source>
</evidence>
<dbReference type="SUPFAM" id="SSF52091">
    <property type="entry name" value="SpoIIaa-like"/>
    <property type="match status" value="1"/>
</dbReference>
<dbReference type="EMBL" id="JBHMEA010000039">
    <property type="protein sequence ID" value="MFB9232572.1"/>
    <property type="molecule type" value="Genomic_DNA"/>
</dbReference>
<comment type="caution">
    <text evidence="2">The sequence shown here is derived from an EMBL/GenBank/DDBJ whole genome shotgun (WGS) entry which is preliminary data.</text>
</comment>
<gene>
    <name evidence="2" type="ORF">ACFFUT_12325</name>
</gene>
<dbReference type="RefSeq" id="WP_213887800.1">
    <property type="nucleotide sequence ID" value="NZ_JAGFNU010000002.1"/>
</dbReference>
<dbReference type="Proteomes" id="UP001589683">
    <property type="component" value="Unassembled WGS sequence"/>
</dbReference>
<accession>A0ABV5JJA0</accession>
<protein>
    <submittedName>
        <fullName evidence="2">STAS domain-containing protein</fullName>
    </submittedName>
</protein>
<dbReference type="InterPro" id="IPR002645">
    <property type="entry name" value="STAS_dom"/>
</dbReference>
<dbReference type="InterPro" id="IPR058548">
    <property type="entry name" value="MlaB-like_STAS"/>
</dbReference>
<sequence>MTLRIELQPKLDLRAANSLVDALRHAAGADVILDASKVSHLGTLCLQALIAAAKDHKTEGTKFVLERASDTFINHLAIFGFSIETFAEDAA</sequence>
<dbReference type="PROSITE" id="PS50801">
    <property type="entry name" value="STAS"/>
    <property type="match status" value="1"/>
</dbReference>
<name>A0ABV5JJA0_9RHOB</name>
<reference evidence="2 3" key="1">
    <citation type="submission" date="2024-09" db="EMBL/GenBank/DDBJ databases">
        <authorList>
            <person name="Sun Q."/>
            <person name="Mori K."/>
        </authorList>
    </citation>
    <scope>NUCLEOTIDE SEQUENCE [LARGE SCALE GENOMIC DNA]</scope>
    <source>
        <strain evidence="2 3">CECT 8726</strain>
    </source>
</reference>
<dbReference type="InterPro" id="IPR036513">
    <property type="entry name" value="STAS_dom_sf"/>
</dbReference>
<dbReference type="Pfam" id="PF13466">
    <property type="entry name" value="STAS_2"/>
    <property type="match status" value="1"/>
</dbReference>
<proteinExistence type="predicted"/>
<keyword evidence="3" id="KW-1185">Reference proteome</keyword>
<dbReference type="Gene3D" id="3.30.750.24">
    <property type="entry name" value="STAS domain"/>
    <property type="match status" value="1"/>
</dbReference>
<evidence type="ECO:0000313" key="3">
    <source>
        <dbReference type="Proteomes" id="UP001589683"/>
    </source>
</evidence>
<organism evidence="2 3">
    <name type="scientific">Pseudohalocynthiibacter aestuariivivens</name>
    <dbReference type="NCBI Taxonomy" id="1591409"/>
    <lineage>
        <taxon>Bacteria</taxon>
        <taxon>Pseudomonadati</taxon>
        <taxon>Pseudomonadota</taxon>
        <taxon>Alphaproteobacteria</taxon>
        <taxon>Rhodobacterales</taxon>
        <taxon>Paracoccaceae</taxon>
        <taxon>Pseudohalocynthiibacter</taxon>
    </lineage>
</organism>
<feature type="domain" description="STAS" evidence="1">
    <location>
        <begin position="1"/>
        <end position="91"/>
    </location>
</feature>